<dbReference type="InterPro" id="IPR038607">
    <property type="entry name" value="PhoD-like_sf"/>
</dbReference>
<dbReference type="PROSITE" id="PS51318">
    <property type="entry name" value="TAT"/>
    <property type="match status" value="1"/>
</dbReference>
<dbReference type="PANTHER" id="PTHR43606">
    <property type="entry name" value="PHOSPHATASE, PUTATIVE (AFU_ORTHOLOGUE AFUA_6G08710)-RELATED"/>
    <property type="match status" value="1"/>
</dbReference>
<feature type="domain" description="Phospholipase D N-terminal" evidence="2">
    <location>
        <begin position="39"/>
        <end position="126"/>
    </location>
</feature>
<dbReference type="SUPFAM" id="SSF56300">
    <property type="entry name" value="Metallo-dependent phosphatases"/>
    <property type="match status" value="1"/>
</dbReference>
<reference evidence="4" key="1">
    <citation type="submission" date="2015-12" db="EMBL/GenBank/DDBJ databases">
        <authorList>
            <person name="Tarr C.L."/>
            <person name="Gladney L.M."/>
        </authorList>
    </citation>
    <scope>NUCLEOTIDE SEQUENCE [LARGE SCALE GENOMIC DNA]</scope>
    <source>
        <strain evidence="4">2756-81</strain>
    </source>
</reference>
<dbReference type="CDD" id="cd07389">
    <property type="entry name" value="MPP_PhoD"/>
    <property type="match status" value="1"/>
</dbReference>
<dbReference type="Pfam" id="PF09423">
    <property type="entry name" value="PhoD"/>
    <property type="match status" value="1"/>
</dbReference>
<dbReference type="EMBL" id="LOMK01000001">
    <property type="protein sequence ID" value="KYN24767.1"/>
    <property type="molecule type" value="Genomic_DNA"/>
</dbReference>
<dbReference type="Gene3D" id="2.60.40.380">
    <property type="entry name" value="Purple acid phosphatase-like, N-terminal"/>
    <property type="match status" value="1"/>
</dbReference>
<organism evidence="3 4">
    <name type="scientific">Vibrio cidicii</name>
    <dbReference type="NCBI Taxonomy" id="1763883"/>
    <lineage>
        <taxon>Bacteria</taxon>
        <taxon>Pseudomonadati</taxon>
        <taxon>Pseudomonadota</taxon>
        <taxon>Gammaproteobacteria</taxon>
        <taxon>Vibrionales</taxon>
        <taxon>Vibrionaceae</taxon>
        <taxon>Vibrio</taxon>
    </lineage>
</organism>
<evidence type="ECO:0000259" key="2">
    <source>
        <dbReference type="Pfam" id="PF16655"/>
    </source>
</evidence>
<evidence type="ECO:0000313" key="4">
    <source>
        <dbReference type="Proteomes" id="UP000075349"/>
    </source>
</evidence>
<comment type="caution">
    <text evidence="3">The sequence shown here is derived from an EMBL/GenBank/DDBJ whole genome shotgun (WGS) entry which is preliminary data.</text>
</comment>
<sequence length="558" mass="61927">MSLSRRGFIKVMSSGVVATSLMACHSESENSTSSASFEHGVASGDPLQTAVIIWTRVTTQSSQARVTWQVASKADFSDIVASGEITTDSEKDFTVKADAKGLSAGQPYFYRFLCEGAISPTGQTKTLAQGELSAASLAVVSCSNYPAGYFNVYREIVNQHAQKPFDAILHLGDYIYEYGKDGYATTHAQELGRVPSRETECLSLEDYRARYAQYRQDKDLQALHAAMPMIAVWDDHEIANDTWANGAENHQAGEGSFELRRAAAAAAWLEWLPVRENLESSVLIYRQFSFGNLLDLYMLDTRVVARAEPLDYFSLDTPSMEGIVDLVTKARQPDRALLGSHQKDWLQTAMSQSSATWSVMGQQVLMGRLELPSSVMTAMFGLFTATDEQKQAALMNVNSTINAYLSDPSSDSNSVPYNLDAWDGFYYEREWLYGLARNLNKKFISLAGDSHNAWCSQLKDHSGNSVGVEFATASVSSPGLEEYLGLDSLAISHMEYVLPEMVKELQWADLKQRGFMRLDLTQEKVDSTWHFVSTILQKDYSVETKRVTTNDGKTISMS</sequence>
<dbReference type="Pfam" id="PF16655">
    <property type="entry name" value="PhoD_N"/>
    <property type="match status" value="1"/>
</dbReference>
<dbReference type="PANTHER" id="PTHR43606:SF2">
    <property type="entry name" value="ALKALINE PHOSPHATASE FAMILY PROTEIN (AFU_ORTHOLOGUE AFUA_5G03860)"/>
    <property type="match status" value="1"/>
</dbReference>
<dbReference type="InterPro" id="IPR018946">
    <property type="entry name" value="PhoD-like_MPP"/>
</dbReference>
<dbReference type="InterPro" id="IPR029052">
    <property type="entry name" value="Metallo-depent_PP-like"/>
</dbReference>
<dbReference type="AlphaFoldDB" id="A0A151JGL3"/>
<evidence type="ECO:0000259" key="1">
    <source>
        <dbReference type="Pfam" id="PF09423"/>
    </source>
</evidence>
<proteinExistence type="predicted"/>
<feature type="domain" description="PhoD-like phosphatase metallophosphatase" evidence="1">
    <location>
        <begin position="137"/>
        <end position="529"/>
    </location>
</feature>
<accession>A0A151JGL3</accession>
<protein>
    <submittedName>
        <fullName evidence="3">Alkaline phosphatase</fullName>
    </submittedName>
</protein>
<dbReference type="InterPro" id="IPR032093">
    <property type="entry name" value="PhoD_N"/>
</dbReference>
<dbReference type="Gene3D" id="3.60.21.70">
    <property type="entry name" value="PhoD-like phosphatase"/>
    <property type="match status" value="1"/>
</dbReference>
<dbReference type="PROSITE" id="PS51257">
    <property type="entry name" value="PROKAR_LIPOPROTEIN"/>
    <property type="match status" value="1"/>
</dbReference>
<dbReference type="InterPro" id="IPR052900">
    <property type="entry name" value="Phospholipid_Metab_Enz"/>
</dbReference>
<dbReference type="InterPro" id="IPR006311">
    <property type="entry name" value="TAT_signal"/>
</dbReference>
<evidence type="ECO:0000313" key="3">
    <source>
        <dbReference type="EMBL" id="KYN24767.1"/>
    </source>
</evidence>
<name>A0A151JGL3_9VIBR</name>
<gene>
    <name evidence="3" type="ORF">AUQ44_02525</name>
</gene>
<dbReference type="Proteomes" id="UP000075349">
    <property type="component" value="Unassembled WGS sequence"/>
</dbReference>